<accession>A0AA49FKE9</accession>
<dbReference type="EMBL" id="CP107246">
    <property type="protein sequence ID" value="WIM05060.1"/>
    <property type="molecule type" value="Genomic_DNA"/>
</dbReference>
<feature type="domain" description="HTH cro/C1-type" evidence="2">
    <location>
        <begin position="37"/>
        <end position="91"/>
    </location>
</feature>
<gene>
    <name evidence="3" type="ORF">OHM77_10180</name>
</gene>
<reference evidence="3" key="1">
    <citation type="journal article" date="2023" name="Nat. Microbiol.">
        <title>Enrichment and characterization of a nitric oxide-reducing microbial community in a continuous bioreactor.</title>
        <authorList>
            <person name="Garrido-Amador P."/>
            <person name="Stortenbeker N."/>
            <person name="Wessels H.J.C.T."/>
            <person name="Speth D.R."/>
            <person name="Garcia-Heredia I."/>
            <person name="Kartal B."/>
        </authorList>
    </citation>
    <scope>NUCLEOTIDE SEQUENCE</scope>
    <source>
        <strain evidence="3">MAG1</strain>
    </source>
</reference>
<evidence type="ECO:0000259" key="2">
    <source>
        <dbReference type="PROSITE" id="PS50943"/>
    </source>
</evidence>
<sequence length="97" mass="10816">MTSIVEYIPWIVNPFVTILRRMELAFDSARATLAANIRRLRQEVGLSQEGLALAAEVDRSYVSQIEREIGNPSLLILCRLAGVLGVEVVTLLQAHRL</sequence>
<name>A0AA49FKE9_9PROT</name>
<evidence type="ECO:0000313" key="3">
    <source>
        <dbReference type="EMBL" id="WIM05060.1"/>
    </source>
</evidence>
<dbReference type="InterPro" id="IPR010982">
    <property type="entry name" value="Lambda_DNA-bd_dom_sf"/>
</dbReference>
<dbReference type="Pfam" id="PF01381">
    <property type="entry name" value="HTH_3"/>
    <property type="match status" value="1"/>
</dbReference>
<dbReference type="KEGG" id="npv:OHM77_10180"/>
<keyword evidence="1" id="KW-0238">DNA-binding</keyword>
<dbReference type="InterPro" id="IPR001387">
    <property type="entry name" value="Cro/C1-type_HTH"/>
</dbReference>
<evidence type="ECO:0000256" key="1">
    <source>
        <dbReference type="ARBA" id="ARBA00023125"/>
    </source>
</evidence>
<dbReference type="Gene3D" id="1.10.260.40">
    <property type="entry name" value="lambda repressor-like DNA-binding domains"/>
    <property type="match status" value="1"/>
</dbReference>
<organism evidence="3">
    <name type="scientific">Candidatus Nitricoxidivorans perseverans</name>
    <dbReference type="NCBI Taxonomy" id="2975601"/>
    <lineage>
        <taxon>Bacteria</taxon>
        <taxon>Pseudomonadati</taxon>
        <taxon>Pseudomonadota</taxon>
        <taxon>Betaproteobacteria</taxon>
        <taxon>Nitrosomonadales</taxon>
        <taxon>Sterolibacteriaceae</taxon>
        <taxon>Candidatus Nitricoxidivorans</taxon>
    </lineage>
</organism>
<dbReference type="GO" id="GO:0003677">
    <property type="term" value="F:DNA binding"/>
    <property type="evidence" value="ECO:0007669"/>
    <property type="project" value="UniProtKB-KW"/>
</dbReference>
<dbReference type="GO" id="GO:0003700">
    <property type="term" value="F:DNA-binding transcription factor activity"/>
    <property type="evidence" value="ECO:0007669"/>
    <property type="project" value="TreeGrafter"/>
</dbReference>
<dbReference type="PROSITE" id="PS50943">
    <property type="entry name" value="HTH_CROC1"/>
    <property type="match status" value="1"/>
</dbReference>
<dbReference type="InterPro" id="IPR050807">
    <property type="entry name" value="TransReg_Diox_bact_type"/>
</dbReference>
<dbReference type="SMART" id="SM00530">
    <property type="entry name" value="HTH_XRE"/>
    <property type="match status" value="1"/>
</dbReference>
<dbReference type="PANTHER" id="PTHR46797:SF1">
    <property type="entry name" value="METHYLPHOSPHONATE SYNTHASE"/>
    <property type="match status" value="1"/>
</dbReference>
<protein>
    <submittedName>
        <fullName evidence="3">Helix-turn-helix domain-containing protein</fullName>
    </submittedName>
</protein>
<dbReference type="Proteomes" id="UP001234916">
    <property type="component" value="Chromosome"/>
</dbReference>
<dbReference type="SUPFAM" id="SSF47413">
    <property type="entry name" value="lambda repressor-like DNA-binding domains"/>
    <property type="match status" value="1"/>
</dbReference>
<dbReference type="CDD" id="cd00093">
    <property type="entry name" value="HTH_XRE"/>
    <property type="match status" value="1"/>
</dbReference>
<dbReference type="GO" id="GO:0005829">
    <property type="term" value="C:cytosol"/>
    <property type="evidence" value="ECO:0007669"/>
    <property type="project" value="TreeGrafter"/>
</dbReference>
<dbReference type="AlphaFoldDB" id="A0AA49FKE9"/>
<proteinExistence type="predicted"/>
<dbReference type="PANTHER" id="PTHR46797">
    <property type="entry name" value="HTH-TYPE TRANSCRIPTIONAL REGULATOR"/>
    <property type="match status" value="1"/>
</dbReference>